<evidence type="ECO:0000313" key="5">
    <source>
        <dbReference type="EMBL" id="KAG5830610.1"/>
    </source>
</evidence>
<evidence type="ECO:0000256" key="1">
    <source>
        <dbReference type="ARBA" id="ARBA00023127"/>
    </source>
</evidence>
<dbReference type="InterPro" id="IPR004367">
    <property type="entry name" value="Cyclin_C-dom"/>
</dbReference>
<sequence length="297" mass="33581">MELSCLEKYTVKNTVITSRLDPNLLQDDRVLESLLSFEEHFLPRVSYFKCVQTEVKPYMRSMLTNWMLEVCERKCEDGVFTLAVNYLDRFLAVVPTRKGHLQLLGAVCLFLASKLKEARRLAPVELCAFTDNAIKPDALLQWELLVVDKLNWDLAAVVPNDFIEPIVAKLPLPGDKLPLIRKHVQALVALCATEFSFTAYPPSMMAAATIGAVIRKLQLDSTDPARSADNRLDLLAKMIHTETDRLKACQEQIERFLVTGLQEGRWSLKRAERGPTPRGRTPLHLSCAPTDVRDVHL</sequence>
<comment type="similarity">
    <text evidence="2">Belongs to the cyclin family.</text>
</comment>
<feature type="domain" description="Cyclin-like" evidence="3">
    <location>
        <begin position="65"/>
        <end position="148"/>
    </location>
</feature>
<dbReference type="InterPro" id="IPR036915">
    <property type="entry name" value="Cyclin-like_sf"/>
</dbReference>
<dbReference type="InterPro" id="IPR039361">
    <property type="entry name" value="Cyclin"/>
</dbReference>
<dbReference type="FunFam" id="1.10.472.10:FF:000003">
    <property type="entry name" value="G1/S-specific cyclin-D2"/>
    <property type="match status" value="1"/>
</dbReference>
<dbReference type="InterPro" id="IPR006671">
    <property type="entry name" value="Cyclin_N"/>
</dbReference>
<evidence type="ECO:0008006" key="7">
    <source>
        <dbReference type="Google" id="ProtNLM"/>
    </source>
</evidence>
<evidence type="ECO:0000313" key="6">
    <source>
        <dbReference type="Proteomes" id="UP001044222"/>
    </source>
</evidence>
<dbReference type="AlphaFoldDB" id="A0A9D3RI26"/>
<dbReference type="SMART" id="SM01332">
    <property type="entry name" value="Cyclin_C"/>
    <property type="match status" value="1"/>
</dbReference>
<proteinExistence type="inferred from homology"/>
<dbReference type="Pfam" id="PF00134">
    <property type="entry name" value="Cyclin_N"/>
    <property type="match status" value="1"/>
</dbReference>
<dbReference type="Gene3D" id="1.10.472.10">
    <property type="entry name" value="Cyclin-like"/>
    <property type="match status" value="2"/>
</dbReference>
<evidence type="ECO:0000259" key="4">
    <source>
        <dbReference type="SMART" id="SM01332"/>
    </source>
</evidence>
<dbReference type="SUPFAM" id="SSF47954">
    <property type="entry name" value="Cyclin-like"/>
    <property type="match status" value="2"/>
</dbReference>
<keyword evidence="1 2" id="KW-0195">Cyclin</keyword>
<organism evidence="5 6">
    <name type="scientific">Anguilla anguilla</name>
    <name type="common">European freshwater eel</name>
    <name type="synonym">Muraena anguilla</name>
    <dbReference type="NCBI Taxonomy" id="7936"/>
    <lineage>
        <taxon>Eukaryota</taxon>
        <taxon>Metazoa</taxon>
        <taxon>Chordata</taxon>
        <taxon>Craniata</taxon>
        <taxon>Vertebrata</taxon>
        <taxon>Euteleostomi</taxon>
        <taxon>Actinopterygii</taxon>
        <taxon>Neopterygii</taxon>
        <taxon>Teleostei</taxon>
        <taxon>Anguilliformes</taxon>
        <taxon>Anguillidae</taxon>
        <taxon>Anguilla</taxon>
    </lineage>
</organism>
<evidence type="ECO:0000256" key="2">
    <source>
        <dbReference type="RuleBase" id="RU000383"/>
    </source>
</evidence>
<accession>A0A9D3RI26</accession>
<dbReference type="PANTHER" id="PTHR10177">
    <property type="entry name" value="CYCLINS"/>
    <property type="match status" value="1"/>
</dbReference>
<evidence type="ECO:0000259" key="3">
    <source>
        <dbReference type="SMART" id="SM00385"/>
    </source>
</evidence>
<gene>
    <name evidence="5" type="ORF">ANANG_G00312510</name>
</gene>
<name>A0A9D3RI26_ANGAN</name>
<dbReference type="Pfam" id="PF02984">
    <property type="entry name" value="Cyclin_C"/>
    <property type="match status" value="1"/>
</dbReference>
<protein>
    <recommendedName>
        <fullName evidence="7">Cyclin N-terminal domain-containing protein</fullName>
    </recommendedName>
</protein>
<reference evidence="5" key="1">
    <citation type="submission" date="2021-01" db="EMBL/GenBank/DDBJ databases">
        <title>A chromosome-scale assembly of European eel, Anguilla anguilla.</title>
        <authorList>
            <person name="Henkel C."/>
            <person name="Jong-Raadsen S.A."/>
            <person name="Dufour S."/>
            <person name="Weltzien F.-A."/>
            <person name="Palstra A.P."/>
            <person name="Pelster B."/>
            <person name="Spaink H.P."/>
            <person name="Van Den Thillart G.E."/>
            <person name="Jansen H."/>
            <person name="Zahm M."/>
            <person name="Klopp C."/>
            <person name="Cedric C."/>
            <person name="Louis A."/>
            <person name="Berthelot C."/>
            <person name="Parey E."/>
            <person name="Roest Crollius H."/>
            <person name="Montfort J."/>
            <person name="Robinson-Rechavi M."/>
            <person name="Bucao C."/>
            <person name="Bouchez O."/>
            <person name="Gislard M."/>
            <person name="Lluch J."/>
            <person name="Milhes M."/>
            <person name="Lampietro C."/>
            <person name="Lopez Roques C."/>
            <person name="Donnadieu C."/>
            <person name="Braasch I."/>
            <person name="Desvignes T."/>
            <person name="Postlethwait J."/>
            <person name="Bobe J."/>
            <person name="Guiguen Y."/>
            <person name="Dirks R."/>
        </authorList>
    </citation>
    <scope>NUCLEOTIDE SEQUENCE</scope>
    <source>
        <strain evidence="5">Tag_6206</strain>
        <tissue evidence="5">Liver</tissue>
    </source>
</reference>
<dbReference type="EMBL" id="JAFIRN010000019">
    <property type="protein sequence ID" value="KAG5830610.1"/>
    <property type="molecule type" value="Genomic_DNA"/>
</dbReference>
<keyword evidence="6" id="KW-1185">Reference proteome</keyword>
<comment type="caution">
    <text evidence="5">The sequence shown here is derived from an EMBL/GenBank/DDBJ whole genome shotgun (WGS) entry which is preliminary data.</text>
</comment>
<dbReference type="SMART" id="SM00385">
    <property type="entry name" value="CYCLIN"/>
    <property type="match status" value="1"/>
</dbReference>
<feature type="domain" description="Cyclin C-terminal" evidence="4">
    <location>
        <begin position="157"/>
        <end position="285"/>
    </location>
</feature>
<dbReference type="Proteomes" id="UP001044222">
    <property type="component" value="Chromosome 19"/>
</dbReference>
<dbReference type="InterPro" id="IPR013763">
    <property type="entry name" value="Cyclin-like_dom"/>
</dbReference>